<evidence type="ECO:0000313" key="10">
    <source>
        <dbReference type="Proteomes" id="UP000009222"/>
    </source>
</evidence>
<dbReference type="Gene3D" id="1.10.3720.10">
    <property type="entry name" value="MetI-like"/>
    <property type="match status" value="1"/>
</dbReference>
<feature type="transmembrane region" description="Helical" evidence="7">
    <location>
        <begin position="115"/>
        <end position="135"/>
    </location>
</feature>
<dbReference type="CDD" id="cd06261">
    <property type="entry name" value="TM_PBP2"/>
    <property type="match status" value="1"/>
</dbReference>
<dbReference type="OrthoDB" id="356811at2"/>
<dbReference type="GO" id="GO:0055085">
    <property type="term" value="P:transmembrane transport"/>
    <property type="evidence" value="ECO:0007669"/>
    <property type="project" value="InterPro"/>
</dbReference>
<evidence type="ECO:0000256" key="7">
    <source>
        <dbReference type="SAM" id="Phobius"/>
    </source>
</evidence>
<dbReference type="InParanoid" id="F5YD51"/>
<dbReference type="InterPro" id="IPR035906">
    <property type="entry name" value="MetI-like_sf"/>
</dbReference>
<comment type="subcellular location">
    <subcellularLocation>
        <location evidence="1">Cell membrane</location>
        <topology evidence="1">Multi-pass membrane protein</topology>
    </subcellularLocation>
</comment>
<protein>
    <submittedName>
        <fullName evidence="9">Protein LplC</fullName>
    </submittedName>
</protein>
<dbReference type="GO" id="GO:0005886">
    <property type="term" value="C:plasma membrane"/>
    <property type="evidence" value="ECO:0007669"/>
    <property type="project" value="UniProtKB-SubCell"/>
</dbReference>
<feature type="transmembrane region" description="Helical" evidence="7">
    <location>
        <begin position="195"/>
        <end position="215"/>
    </location>
</feature>
<evidence type="ECO:0000256" key="2">
    <source>
        <dbReference type="ARBA" id="ARBA00022448"/>
    </source>
</evidence>
<proteinExistence type="predicted"/>
<dbReference type="HOGENOM" id="CLU_016047_1_0_12"/>
<dbReference type="PANTHER" id="PTHR43744:SF9">
    <property type="entry name" value="POLYGALACTURONAN_RHAMNOGALACTURONAN TRANSPORT SYSTEM PERMEASE PROTEIN YTCP"/>
    <property type="match status" value="1"/>
</dbReference>
<feature type="transmembrane region" description="Helical" evidence="7">
    <location>
        <begin position="269"/>
        <end position="288"/>
    </location>
</feature>
<evidence type="ECO:0000256" key="6">
    <source>
        <dbReference type="ARBA" id="ARBA00023136"/>
    </source>
</evidence>
<keyword evidence="5 7" id="KW-1133">Transmembrane helix</keyword>
<dbReference type="InterPro" id="IPR000515">
    <property type="entry name" value="MetI-like"/>
</dbReference>
<evidence type="ECO:0000256" key="1">
    <source>
        <dbReference type="ARBA" id="ARBA00004651"/>
    </source>
</evidence>
<dbReference type="AlphaFoldDB" id="F5YD51"/>
<dbReference type="SUPFAM" id="SSF161098">
    <property type="entry name" value="MetI-like"/>
    <property type="match status" value="1"/>
</dbReference>
<dbReference type="RefSeq" id="WP_015712772.1">
    <property type="nucleotide sequence ID" value="NC_015577.1"/>
</dbReference>
<keyword evidence="2" id="KW-0813">Transport</keyword>
<reference evidence="10" key="1">
    <citation type="submission" date="2009-12" db="EMBL/GenBank/DDBJ databases">
        <title>Complete sequence of Treponema azotonutricium strain ZAS-9.</title>
        <authorList>
            <person name="Tetu S.G."/>
            <person name="Matson E."/>
            <person name="Ren Q."/>
            <person name="Seshadri R."/>
            <person name="Elbourne L."/>
            <person name="Hassan K.A."/>
            <person name="Durkin A."/>
            <person name="Radune D."/>
            <person name="Mohamoud Y."/>
            <person name="Shay R."/>
            <person name="Jin S."/>
            <person name="Zhang X."/>
            <person name="Lucey K."/>
            <person name="Ballor N.R."/>
            <person name="Ottesen E."/>
            <person name="Rosenthal R."/>
            <person name="Allen A."/>
            <person name="Leadbetter J.R."/>
            <person name="Paulsen I.T."/>
        </authorList>
    </citation>
    <scope>NUCLEOTIDE SEQUENCE [LARGE SCALE GENOMIC DNA]</scope>
    <source>
        <strain evidence="10">ATCC BAA-888 / DSM 13862 / ZAS-9</strain>
    </source>
</reference>
<accession>F5YD51</accession>
<feature type="transmembrane region" description="Helical" evidence="7">
    <location>
        <begin position="80"/>
        <end position="103"/>
    </location>
</feature>
<dbReference type="KEGG" id="taz:TREAZ_2762"/>
<dbReference type="Proteomes" id="UP000009222">
    <property type="component" value="Chromosome"/>
</dbReference>
<evidence type="ECO:0000259" key="8">
    <source>
        <dbReference type="PROSITE" id="PS50928"/>
    </source>
</evidence>
<evidence type="ECO:0000256" key="3">
    <source>
        <dbReference type="ARBA" id="ARBA00022475"/>
    </source>
</evidence>
<evidence type="ECO:0000256" key="4">
    <source>
        <dbReference type="ARBA" id="ARBA00022692"/>
    </source>
</evidence>
<keyword evidence="4 7" id="KW-0812">Transmembrane</keyword>
<dbReference type="PROSITE" id="PS50928">
    <property type="entry name" value="ABC_TM1"/>
    <property type="match status" value="1"/>
</dbReference>
<dbReference type="PANTHER" id="PTHR43744">
    <property type="entry name" value="ABC TRANSPORTER PERMEASE PROTEIN MG189-RELATED-RELATED"/>
    <property type="match status" value="1"/>
</dbReference>
<gene>
    <name evidence="9" type="ordered locus">TREAZ_2762</name>
</gene>
<keyword evidence="6 7" id="KW-0472">Membrane</keyword>
<keyword evidence="3" id="KW-1003">Cell membrane</keyword>
<sequence length="303" mass="33986">MKKKYSAALDRSPPWARRVTHVLFAFVCVACLFPILLVFAISISDEATIAQHGYEIIPRMLSSRSYEYVLSDFQQIMRGYMVSITITVIGTVLGTLITAMIAYPLSRTDFPFRRHFTFFVAFTMLFNGGLVPWYLVYVKMLGAKNTIIPLIMPLLINGFNVIILRTFISANIHPAIIESAIIDGAGELQIFFKMVLPLSVTGLAAVALLVSLNYWNDWYNALLFIDTKKLFPLQFLMYRVNISIQVLNTSSFIPDAAANARTRLPNETARMAMSILGIGPIVLAYPFLQKYFVRGLTLGSVKG</sequence>
<evidence type="ECO:0000313" key="9">
    <source>
        <dbReference type="EMBL" id="AEF81091.1"/>
    </source>
</evidence>
<name>F5YD51_LEAAZ</name>
<dbReference type="STRING" id="545695.TREAZ_2762"/>
<reference evidence="9 10" key="2">
    <citation type="journal article" date="2011" name="ISME J.">
        <title>RNA-seq reveals cooperative metabolic interactions between two termite-gut spirochete species in co-culture.</title>
        <authorList>
            <person name="Rosenthal A.Z."/>
            <person name="Matson E.G."/>
            <person name="Eldar A."/>
            <person name="Leadbetter J.R."/>
        </authorList>
    </citation>
    <scope>NUCLEOTIDE SEQUENCE [LARGE SCALE GENOMIC DNA]</scope>
    <source>
        <strain evidence="10">ATCC BAA-888 / DSM 13862 / ZAS-9</strain>
    </source>
</reference>
<evidence type="ECO:0000256" key="5">
    <source>
        <dbReference type="ARBA" id="ARBA00022989"/>
    </source>
</evidence>
<feature type="domain" description="ABC transmembrane type-1" evidence="8">
    <location>
        <begin position="80"/>
        <end position="288"/>
    </location>
</feature>
<organism evidence="9 10">
    <name type="scientific">Leadbettera azotonutricia (strain ATCC BAA-888 / DSM 13862 / ZAS-9)</name>
    <name type="common">Treponema azotonutricium</name>
    <dbReference type="NCBI Taxonomy" id="545695"/>
    <lineage>
        <taxon>Bacteria</taxon>
        <taxon>Pseudomonadati</taxon>
        <taxon>Spirochaetota</taxon>
        <taxon>Spirochaetia</taxon>
        <taxon>Spirochaetales</taxon>
        <taxon>Breznakiellaceae</taxon>
        <taxon>Leadbettera</taxon>
    </lineage>
</organism>
<feature type="transmembrane region" description="Helical" evidence="7">
    <location>
        <begin position="21"/>
        <end position="43"/>
    </location>
</feature>
<keyword evidence="10" id="KW-1185">Reference proteome</keyword>
<dbReference type="EMBL" id="CP001841">
    <property type="protein sequence ID" value="AEF81091.1"/>
    <property type="molecule type" value="Genomic_DNA"/>
</dbReference>
<feature type="transmembrane region" description="Helical" evidence="7">
    <location>
        <begin position="147"/>
        <end position="168"/>
    </location>
</feature>
<dbReference type="eggNOG" id="COG0395">
    <property type="taxonomic scope" value="Bacteria"/>
</dbReference>